<dbReference type="InterPro" id="IPR013927">
    <property type="entry name" value="TF_Opi1_Ccg-8"/>
</dbReference>
<dbReference type="OrthoDB" id="2441642at2759"/>
<dbReference type="AlphaFoldDB" id="A0A9P6HE94"/>
<evidence type="ECO:0000313" key="2">
    <source>
        <dbReference type="EMBL" id="KAF9785226.1"/>
    </source>
</evidence>
<reference evidence="2" key="2">
    <citation type="submission" date="2020-11" db="EMBL/GenBank/DDBJ databases">
        <authorList>
            <consortium name="DOE Joint Genome Institute"/>
            <person name="Kuo A."/>
            <person name="Miyauchi S."/>
            <person name="Kiss E."/>
            <person name="Drula E."/>
            <person name="Kohler A."/>
            <person name="Sanchez-Garcia M."/>
            <person name="Andreopoulos B."/>
            <person name="Barry K.W."/>
            <person name="Bonito G."/>
            <person name="Buee M."/>
            <person name="Carver A."/>
            <person name="Chen C."/>
            <person name="Cichocki N."/>
            <person name="Clum A."/>
            <person name="Culley D."/>
            <person name="Crous P.W."/>
            <person name="Fauchery L."/>
            <person name="Girlanda M."/>
            <person name="Hayes R."/>
            <person name="Keri Z."/>
            <person name="Labutti K."/>
            <person name="Lipzen A."/>
            <person name="Lombard V."/>
            <person name="Magnuson J."/>
            <person name="Maillard F."/>
            <person name="Morin E."/>
            <person name="Murat C."/>
            <person name="Nolan M."/>
            <person name="Ohm R."/>
            <person name="Pangilinan J."/>
            <person name="Pereira M."/>
            <person name="Perotto S."/>
            <person name="Peter M."/>
            <person name="Riley R."/>
            <person name="Sitrit Y."/>
            <person name="Stielow B."/>
            <person name="Szollosi G."/>
            <person name="Zifcakova L."/>
            <person name="Stursova M."/>
            <person name="Spatafora J.W."/>
            <person name="Tedersoo L."/>
            <person name="Vaario L.-M."/>
            <person name="Yamada A."/>
            <person name="Yan M."/>
            <person name="Wang P."/>
            <person name="Xu J."/>
            <person name="Bruns T."/>
            <person name="Baldrian P."/>
            <person name="Vilgalys R."/>
            <person name="Henrissat B."/>
            <person name="Grigoriev I.V."/>
            <person name="Hibbett D."/>
            <person name="Nagy L.G."/>
            <person name="Martin F.M."/>
        </authorList>
    </citation>
    <scope>NUCLEOTIDE SEQUENCE</scope>
    <source>
        <strain evidence="2">UH-Tt-Lm1</strain>
    </source>
</reference>
<feature type="region of interest" description="Disordered" evidence="1">
    <location>
        <begin position="321"/>
        <end position="377"/>
    </location>
</feature>
<dbReference type="GO" id="GO:0005783">
    <property type="term" value="C:endoplasmic reticulum"/>
    <property type="evidence" value="ECO:0007669"/>
    <property type="project" value="TreeGrafter"/>
</dbReference>
<comment type="caution">
    <text evidence="2">The sequence shown here is derived from an EMBL/GenBank/DDBJ whole genome shotgun (WGS) entry which is preliminary data.</text>
</comment>
<reference evidence="2" key="1">
    <citation type="journal article" date="2020" name="Nat. Commun.">
        <title>Large-scale genome sequencing of mycorrhizal fungi provides insights into the early evolution of symbiotic traits.</title>
        <authorList>
            <person name="Miyauchi S."/>
            <person name="Kiss E."/>
            <person name="Kuo A."/>
            <person name="Drula E."/>
            <person name="Kohler A."/>
            <person name="Sanchez-Garcia M."/>
            <person name="Morin E."/>
            <person name="Andreopoulos B."/>
            <person name="Barry K.W."/>
            <person name="Bonito G."/>
            <person name="Buee M."/>
            <person name="Carver A."/>
            <person name="Chen C."/>
            <person name="Cichocki N."/>
            <person name="Clum A."/>
            <person name="Culley D."/>
            <person name="Crous P.W."/>
            <person name="Fauchery L."/>
            <person name="Girlanda M."/>
            <person name="Hayes R.D."/>
            <person name="Keri Z."/>
            <person name="LaButti K."/>
            <person name="Lipzen A."/>
            <person name="Lombard V."/>
            <person name="Magnuson J."/>
            <person name="Maillard F."/>
            <person name="Murat C."/>
            <person name="Nolan M."/>
            <person name="Ohm R.A."/>
            <person name="Pangilinan J."/>
            <person name="Pereira M.F."/>
            <person name="Perotto S."/>
            <person name="Peter M."/>
            <person name="Pfister S."/>
            <person name="Riley R."/>
            <person name="Sitrit Y."/>
            <person name="Stielow J.B."/>
            <person name="Szollosi G."/>
            <person name="Zifcakova L."/>
            <person name="Stursova M."/>
            <person name="Spatafora J.W."/>
            <person name="Tedersoo L."/>
            <person name="Vaario L.M."/>
            <person name="Yamada A."/>
            <person name="Yan M."/>
            <person name="Wang P."/>
            <person name="Xu J."/>
            <person name="Bruns T."/>
            <person name="Baldrian P."/>
            <person name="Vilgalys R."/>
            <person name="Dunand C."/>
            <person name="Henrissat B."/>
            <person name="Grigoriev I.V."/>
            <person name="Hibbett D."/>
            <person name="Nagy L.G."/>
            <person name="Martin F.M."/>
        </authorList>
    </citation>
    <scope>NUCLEOTIDE SEQUENCE</scope>
    <source>
        <strain evidence="2">UH-Tt-Lm1</strain>
    </source>
</reference>
<dbReference type="PANTHER" id="PTHR38406">
    <property type="entry name" value="TRANSCRIPTIONAL REPRESSOR OPI1"/>
    <property type="match status" value="1"/>
</dbReference>
<feature type="compositionally biased region" description="Polar residues" evidence="1">
    <location>
        <begin position="348"/>
        <end position="377"/>
    </location>
</feature>
<evidence type="ECO:0000256" key="1">
    <source>
        <dbReference type="SAM" id="MobiDB-lite"/>
    </source>
</evidence>
<proteinExistence type="predicted"/>
<dbReference type="PANTHER" id="PTHR38406:SF1">
    <property type="entry name" value="TRANSCRIPTIONAL REPRESSOR OPI1"/>
    <property type="match status" value="1"/>
</dbReference>
<feature type="non-terminal residue" evidence="2">
    <location>
        <position position="453"/>
    </location>
</feature>
<keyword evidence="3" id="KW-1185">Reference proteome</keyword>
<organism evidence="2 3">
    <name type="scientific">Thelephora terrestris</name>
    <dbReference type="NCBI Taxonomy" id="56493"/>
    <lineage>
        <taxon>Eukaryota</taxon>
        <taxon>Fungi</taxon>
        <taxon>Dikarya</taxon>
        <taxon>Basidiomycota</taxon>
        <taxon>Agaricomycotina</taxon>
        <taxon>Agaricomycetes</taxon>
        <taxon>Thelephorales</taxon>
        <taxon>Thelephoraceae</taxon>
        <taxon>Thelephora</taxon>
    </lineage>
</organism>
<dbReference type="GO" id="GO:0006357">
    <property type="term" value="P:regulation of transcription by RNA polymerase II"/>
    <property type="evidence" value="ECO:0007669"/>
    <property type="project" value="TreeGrafter"/>
</dbReference>
<feature type="region of interest" description="Disordered" evidence="1">
    <location>
        <begin position="144"/>
        <end position="198"/>
    </location>
</feature>
<dbReference type="EMBL" id="WIUZ02000007">
    <property type="protein sequence ID" value="KAF9785226.1"/>
    <property type="molecule type" value="Genomic_DNA"/>
</dbReference>
<sequence>ASSSTLEQDPLPSLDDQDESVRIAVKALGDMRNSRPLPSTSNSIQSFSTPLVLEASSSTPPISPADSADDANSVDFVARVSTIPLVNTALRAYEHTKASSRVVKYGAEMMESSVKTISRPVIGRLPVTQLDEFACRQLDRFGRYGGGTSRTPIQEEREDKTAPTTPERESGPRSSSERERNSGSTPTPGPDAQQHAVVQRSRWQAMLLEAGGLGAAVSEESMRRLQYCLQWLQYATNHIDAQILILRDFMASLQAGAARSGETVSHHHMRTLNDVKRDVVDTIRQVVDIVSKYAGGALPEPARQRVRGFILHLPQRWASAARQAPEPVQPYPAGAGKRRSARHAYSTAEGSSASNPYPTPSLSRPGSPTHSRNTSLTSRAAHLARNAPSIAGSPTVATHGMSAIAATQAAQRILTLATESLDMIRGVTGVFRESLDRADAWVERLKVVGFQRQ</sequence>
<feature type="region of interest" description="Disordered" evidence="1">
    <location>
        <begin position="1"/>
        <end position="20"/>
    </location>
</feature>
<dbReference type="GO" id="GO:0005634">
    <property type="term" value="C:nucleus"/>
    <property type="evidence" value="ECO:0007669"/>
    <property type="project" value="TreeGrafter"/>
</dbReference>
<feature type="non-terminal residue" evidence="2">
    <location>
        <position position="1"/>
    </location>
</feature>
<feature type="compositionally biased region" description="Basic and acidic residues" evidence="1">
    <location>
        <begin position="153"/>
        <end position="181"/>
    </location>
</feature>
<dbReference type="GO" id="GO:0003714">
    <property type="term" value="F:transcription corepressor activity"/>
    <property type="evidence" value="ECO:0007669"/>
    <property type="project" value="InterPro"/>
</dbReference>
<dbReference type="GO" id="GO:0008654">
    <property type="term" value="P:phospholipid biosynthetic process"/>
    <property type="evidence" value="ECO:0007669"/>
    <property type="project" value="TreeGrafter"/>
</dbReference>
<dbReference type="GO" id="GO:0030968">
    <property type="term" value="P:endoplasmic reticulum unfolded protein response"/>
    <property type="evidence" value="ECO:0007669"/>
    <property type="project" value="TreeGrafter"/>
</dbReference>
<accession>A0A9P6HE94</accession>
<gene>
    <name evidence="2" type="ORF">BJ322DRAFT_988237</name>
</gene>
<dbReference type="Proteomes" id="UP000736335">
    <property type="component" value="Unassembled WGS sequence"/>
</dbReference>
<protein>
    <submittedName>
        <fullName evidence="2">Transcription factor Opi1-domain-containing protein</fullName>
    </submittedName>
</protein>
<name>A0A9P6HE94_9AGAM</name>
<dbReference type="Pfam" id="PF08618">
    <property type="entry name" value="Opi1"/>
    <property type="match status" value="2"/>
</dbReference>
<evidence type="ECO:0000313" key="3">
    <source>
        <dbReference type="Proteomes" id="UP000736335"/>
    </source>
</evidence>